<evidence type="ECO:0000256" key="5">
    <source>
        <dbReference type="ARBA" id="ARBA00022989"/>
    </source>
</evidence>
<organism evidence="9 10">
    <name type="scientific">Ruminiclostridium cellobioparum subsp. termitidis CT1112</name>
    <dbReference type="NCBI Taxonomy" id="1195236"/>
    <lineage>
        <taxon>Bacteria</taxon>
        <taxon>Bacillati</taxon>
        <taxon>Bacillota</taxon>
        <taxon>Clostridia</taxon>
        <taxon>Eubacteriales</taxon>
        <taxon>Oscillospiraceae</taxon>
        <taxon>Ruminiclostridium</taxon>
    </lineage>
</organism>
<keyword evidence="5 7" id="KW-1133">Transmembrane helix</keyword>
<dbReference type="InterPro" id="IPR000515">
    <property type="entry name" value="MetI-like"/>
</dbReference>
<dbReference type="STRING" id="1195236.CTER_3057"/>
<keyword evidence="10" id="KW-1185">Reference proteome</keyword>
<dbReference type="Pfam" id="PF00528">
    <property type="entry name" value="BPD_transp_1"/>
    <property type="match status" value="1"/>
</dbReference>
<evidence type="ECO:0000256" key="2">
    <source>
        <dbReference type="ARBA" id="ARBA00022448"/>
    </source>
</evidence>
<dbReference type="GO" id="GO:0005886">
    <property type="term" value="C:plasma membrane"/>
    <property type="evidence" value="ECO:0007669"/>
    <property type="project" value="UniProtKB-SubCell"/>
</dbReference>
<name>S0FLJ9_RUMCE</name>
<accession>S0FLJ9</accession>
<dbReference type="EMBL" id="AORV01000042">
    <property type="protein sequence ID" value="EMS71196.1"/>
    <property type="molecule type" value="Genomic_DNA"/>
</dbReference>
<dbReference type="SUPFAM" id="SSF161098">
    <property type="entry name" value="MetI-like"/>
    <property type="match status" value="1"/>
</dbReference>
<evidence type="ECO:0000313" key="9">
    <source>
        <dbReference type="EMBL" id="EMS71196.1"/>
    </source>
</evidence>
<comment type="caution">
    <text evidence="9">The sequence shown here is derived from an EMBL/GenBank/DDBJ whole genome shotgun (WGS) entry which is preliminary data.</text>
</comment>
<dbReference type="CDD" id="cd06261">
    <property type="entry name" value="TM_PBP2"/>
    <property type="match status" value="1"/>
</dbReference>
<feature type="domain" description="ABC transmembrane type-1" evidence="8">
    <location>
        <begin position="79"/>
        <end position="294"/>
    </location>
</feature>
<feature type="transmembrane region" description="Helical" evidence="7">
    <location>
        <begin position="181"/>
        <end position="205"/>
    </location>
</feature>
<dbReference type="InterPro" id="IPR035906">
    <property type="entry name" value="MetI-like_sf"/>
</dbReference>
<reference evidence="9 10" key="1">
    <citation type="journal article" date="2013" name="Genome Announc.">
        <title>Draft Genome Sequence of the Cellulolytic, Mesophilic, Anaerobic Bacterium Clostridium termitidis Strain CT1112 (DSM 5398).</title>
        <authorList>
            <person name="Lal S."/>
            <person name="Ramachandran U."/>
            <person name="Zhang X."/>
            <person name="Munir R."/>
            <person name="Sparling R."/>
            <person name="Levin D.B."/>
        </authorList>
    </citation>
    <scope>NUCLEOTIDE SEQUENCE [LARGE SCALE GENOMIC DNA]</scope>
    <source>
        <strain evidence="9 10">CT1112</strain>
    </source>
</reference>
<dbReference type="PATRIC" id="fig|1195236.3.peg.3283"/>
<feature type="transmembrane region" description="Helical" evidence="7">
    <location>
        <begin position="118"/>
        <end position="138"/>
    </location>
</feature>
<evidence type="ECO:0000256" key="1">
    <source>
        <dbReference type="ARBA" id="ARBA00004651"/>
    </source>
</evidence>
<dbReference type="GO" id="GO:0055085">
    <property type="term" value="P:transmembrane transport"/>
    <property type="evidence" value="ECO:0007669"/>
    <property type="project" value="InterPro"/>
</dbReference>
<proteinExistence type="inferred from homology"/>
<feature type="transmembrane region" description="Helical" evidence="7">
    <location>
        <begin position="83"/>
        <end position="106"/>
    </location>
</feature>
<keyword evidence="6 7" id="KW-0472">Membrane</keyword>
<feature type="transmembrane region" description="Helical" evidence="7">
    <location>
        <begin position="20"/>
        <end position="42"/>
    </location>
</feature>
<dbReference type="InterPro" id="IPR051393">
    <property type="entry name" value="ABC_transporter_permease"/>
</dbReference>
<keyword evidence="4 7" id="KW-0812">Transmembrane</keyword>
<comment type="similarity">
    <text evidence="7">Belongs to the binding-protein-dependent transport system permease family.</text>
</comment>
<evidence type="ECO:0000313" key="10">
    <source>
        <dbReference type="Proteomes" id="UP000014155"/>
    </source>
</evidence>
<gene>
    <name evidence="9" type="ORF">CTER_3057</name>
</gene>
<dbReference type="PROSITE" id="PS50928">
    <property type="entry name" value="ABC_TM1"/>
    <property type="match status" value="1"/>
</dbReference>
<dbReference type="Proteomes" id="UP000014155">
    <property type="component" value="Unassembled WGS sequence"/>
</dbReference>
<comment type="subcellular location">
    <subcellularLocation>
        <location evidence="1 7">Cell membrane</location>
        <topology evidence="1 7">Multi-pass membrane protein</topology>
    </subcellularLocation>
</comment>
<evidence type="ECO:0000256" key="7">
    <source>
        <dbReference type="RuleBase" id="RU363032"/>
    </source>
</evidence>
<evidence type="ECO:0000259" key="8">
    <source>
        <dbReference type="PROSITE" id="PS50928"/>
    </source>
</evidence>
<evidence type="ECO:0000256" key="6">
    <source>
        <dbReference type="ARBA" id="ARBA00023136"/>
    </source>
</evidence>
<keyword evidence="2 7" id="KW-0813">Transport</keyword>
<protein>
    <submittedName>
        <fullName evidence="9">ABC transporter, permease protein</fullName>
    </submittedName>
</protein>
<dbReference type="PANTHER" id="PTHR30193">
    <property type="entry name" value="ABC TRANSPORTER PERMEASE PROTEIN"/>
    <property type="match status" value="1"/>
</dbReference>
<dbReference type="eggNOG" id="COG1175">
    <property type="taxonomic scope" value="Bacteria"/>
</dbReference>
<dbReference type="AlphaFoldDB" id="S0FLJ9"/>
<sequence>MIGRCTEMNRSKHMKRKYTFMGVLFLMPAIGLYLLFMAYPLADVIPLSLSSWTGFGERKFVGLVNYQNLLGDKIFFRALKNTIYFAFFSSIISVALGVMLAWLNLYIRRFLGNVCRTILFAPNMIAPTITGLMFLFIFTEDIGLLNGILEAIGLGKLQTAWLVNSKTVLPSIVAVTVWRQFGLPMVLCFAGLQNIPAALIESAYLDGANNRQILFRIYLPLIKPMIELSTMFTMLGGLKIYDTVVALTGGGPSKLTVVMPMWIVENAYAYTSFGYASALSVVFVIVVFIFLIILNRVFRGEEYEY</sequence>
<evidence type="ECO:0000256" key="3">
    <source>
        <dbReference type="ARBA" id="ARBA00022475"/>
    </source>
</evidence>
<dbReference type="PANTHER" id="PTHR30193:SF37">
    <property type="entry name" value="INNER MEMBRANE ABC TRANSPORTER PERMEASE PROTEIN YCJO"/>
    <property type="match status" value="1"/>
</dbReference>
<keyword evidence="3" id="KW-1003">Cell membrane</keyword>
<dbReference type="Gene3D" id="1.10.3720.10">
    <property type="entry name" value="MetI-like"/>
    <property type="match status" value="1"/>
</dbReference>
<feature type="transmembrane region" description="Helical" evidence="7">
    <location>
        <begin position="267"/>
        <end position="294"/>
    </location>
</feature>
<evidence type="ECO:0000256" key="4">
    <source>
        <dbReference type="ARBA" id="ARBA00022692"/>
    </source>
</evidence>